<evidence type="ECO:0000256" key="1">
    <source>
        <dbReference type="ARBA" id="ARBA00000971"/>
    </source>
</evidence>
<dbReference type="OMA" id="FGAEGNE"/>
<dbReference type="PANTHER" id="PTHR46512">
    <property type="entry name" value="PEPTIDYLPROLYL ISOMERASE"/>
    <property type="match status" value="1"/>
</dbReference>
<dbReference type="InterPro" id="IPR011990">
    <property type="entry name" value="TPR-like_helical_dom_sf"/>
</dbReference>
<evidence type="ECO:0000256" key="5">
    <source>
        <dbReference type="ARBA" id="ARBA00023110"/>
    </source>
</evidence>
<reference evidence="10 11" key="1">
    <citation type="journal article" date="2015" name="Nat. Commun.">
        <title>Lucilia cuprina genome unlocks parasitic fly biology to underpin future interventions.</title>
        <authorList>
            <person name="Anstead C.A."/>
            <person name="Korhonen P.K."/>
            <person name="Young N.D."/>
            <person name="Hall R.S."/>
            <person name="Jex A.R."/>
            <person name="Murali S.C."/>
            <person name="Hughes D.S."/>
            <person name="Lee S.F."/>
            <person name="Perry T."/>
            <person name="Stroehlein A.J."/>
            <person name="Ansell B.R."/>
            <person name="Breugelmans B."/>
            <person name="Hofmann A."/>
            <person name="Qu J."/>
            <person name="Dugan S."/>
            <person name="Lee S.L."/>
            <person name="Chao H."/>
            <person name="Dinh H."/>
            <person name="Han Y."/>
            <person name="Doddapaneni H.V."/>
            <person name="Worley K.C."/>
            <person name="Muzny D.M."/>
            <person name="Ioannidis P."/>
            <person name="Waterhouse R.M."/>
            <person name="Zdobnov E.M."/>
            <person name="James P.J."/>
            <person name="Bagnall N.H."/>
            <person name="Kotze A.C."/>
            <person name="Gibbs R.A."/>
            <person name="Richards S."/>
            <person name="Batterham P."/>
            <person name="Gasser R.B."/>
        </authorList>
    </citation>
    <scope>NUCLEOTIDE SEQUENCE [LARGE SCALE GENOMIC DNA]</scope>
    <source>
        <strain evidence="10 11">LS</strain>
        <tissue evidence="10">Full body</tissue>
    </source>
</reference>
<evidence type="ECO:0000313" key="11">
    <source>
        <dbReference type="Proteomes" id="UP000037069"/>
    </source>
</evidence>
<keyword evidence="4 8" id="KW-0802">TPR repeat</keyword>
<dbReference type="PANTHER" id="PTHR46512:SF9">
    <property type="entry name" value="PEPTIDYLPROLYL ISOMERASE"/>
    <property type="match status" value="1"/>
</dbReference>
<proteinExistence type="predicted"/>
<name>A0A0L0BQT3_LUCCU</name>
<dbReference type="Pfam" id="PF00254">
    <property type="entry name" value="FKBP_C"/>
    <property type="match status" value="2"/>
</dbReference>
<dbReference type="InterPro" id="IPR050754">
    <property type="entry name" value="FKBP4/5/8-like"/>
</dbReference>
<dbReference type="PROSITE" id="PS50293">
    <property type="entry name" value="TPR_REGION"/>
    <property type="match status" value="1"/>
</dbReference>
<keyword evidence="3" id="KW-0677">Repeat</keyword>
<dbReference type="FunFam" id="1.25.40.10:FF:000008">
    <property type="entry name" value="Peptidylprolyl isomerase"/>
    <property type="match status" value="1"/>
</dbReference>
<dbReference type="SMART" id="SM00028">
    <property type="entry name" value="TPR"/>
    <property type="match status" value="3"/>
</dbReference>
<evidence type="ECO:0000256" key="8">
    <source>
        <dbReference type="PROSITE-ProRule" id="PRU00339"/>
    </source>
</evidence>
<evidence type="ECO:0000256" key="6">
    <source>
        <dbReference type="ARBA" id="ARBA00023235"/>
    </source>
</evidence>
<dbReference type="InterPro" id="IPR019734">
    <property type="entry name" value="TPR_rpt"/>
</dbReference>
<dbReference type="InterPro" id="IPR001179">
    <property type="entry name" value="PPIase_FKBP_dom"/>
</dbReference>
<dbReference type="PROSITE" id="PS50005">
    <property type="entry name" value="TPR"/>
    <property type="match status" value="2"/>
</dbReference>
<dbReference type="AlphaFoldDB" id="A0A0L0BQT3"/>
<feature type="domain" description="PPIase FKBP-type" evidence="9">
    <location>
        <begin position="150"/>
        <end position="236"/>
    </location>
</feature>
<organism evidence="10 11">
    <name type="scientific">Lucilia cuprina</name>
    <name type="common">Green bottle fly</name>
    <name type="synonym">Australian sheep blowfly</name>
    <dbReference type="NCBI Taxonomy" id="7375"/>
    <lineage>
        <taxon>Eukaryota</taxon>
        <taxon>Metazoa</taxon>
        <taxon>Ecdysozoa</taxon>
        <taxon>Arthropoda</taxon>
        <taxon>Hexapoda</taxon>
        <taxon>Insecta</taxon>
        <taxon>Pterygota</taxon>
        <taxon>Neoptera</taxon>
        <taxon>Endopterygota</taxon>
        <taxon>Diptera</taxon>
        <taxon>Brachycera</taxon>
        <taxon>Muscomorpha</taxon>
        <taxon>Oestroidea</taxon>
        <taxon>Calliphoridae</taxon>
        <taxon>Luciliinae</taxon>
        <taxon>Lucilia</taxon>
    </lineage>
</organism>
<comment type="catalytic activity">
    <reaction evidence="1 7">
        <text>[protein]-peptidylproline (omega=180) = [protein]-peptidylproline (omega=0)</text>
        <dbReference type="Rhea" id="RHEA:16237"/>
        <dbReference type="Rhea" id="RHEA-COMP:10747"/>
        <dbReference type="Rhea" id="RHEA-COMP:10748"/>
        <dbReference type="ChEBI" id="CHEBI:83833"/>
        <dbReference type="ChEBI" id="CHEBI:83834"/>
        <dbReference type="EC" id="5.2.1.8"/>
    </reaction>
</comment>
<evidence type="ECO:0000256" key="3">
    <source>
        <dbReference type="ARBA" id="ARBA00022737"/>
    </source>
</evidence>
<dbReference type="EMBL" id="JRES01001511">
    <property type="protein sequence ID" value="KNC22358.1"/>
    <property type="molecule type" value="Genomic_DNA"/>
</dbReference>
<dbReference type="EC" id="5.2.1.8" evidence="2 7"/>
<dbReference type="SUPFAM" id="SSF54534">
    <property type="entry name" value="FKBP-like"/>
    <property type="match status" value="2"/>
</dbReference>
<keyword evidence="6 7" id="KW-0413">Isomerase</keyword>
<feature type="repeat" description="TPR" evidence="8">
    <location>
        <begin position="331"/>
        <end position="364"/>
    </location>
</feature>
<sequence length="440" mass="49545">MTAEVVIVDISGDGGVKKEILKEGTGTETPGNGCKVSLHYTGKLTDGTIFDSSVDRGQPFEFNLGKGSVIKAFDLGVATMKLGEKCNLICAPNYAYGEAGSPPSIPPNSTLIFELEMLGWMGEDISPNSDGSIERFIVESSEKKRTPNEGAFVKAHITGKYEERVFEDRDVEFDLGEGSDIGLIEGVEKAIEKMVVGEVSRFKIKSKYAFGTKGNEQFNIPPNANVEYTIKLNDCERVVDDWKYTKEERFEHAKIYKEKGTKYFKKENYPLAIKMYKKSVNILNDENNDEESNKLRVAAYSNQALCYQKTNEQFEGKHACDEALKLEPNNIKALYRRGQCNLATNEYKEALVDFQKVLELEPTNKAAQNQIQICKHKIKEANDKEKKIYANMFTKLAAADKEQDIPAETDVLSKCGEWTDEDTKREVDRAFERDNNIVMI</sequence>
<dbReference type="GO" id="GO:0003755">
    <property type="term" value="F:peptidyl-prolyl cis-trans isomerase activity"/>
    <property type="evidence" value="ECO:0007669"/>
    <property type="project" value="UniProtKB-KW"/>
</dbReference>
<accession>A0A0L0BQT3</accession>
<dbReference type="Gene3D" id="1.25.40.10">
    <property type="entry name" value="Tetratricopeptide repeat domain"/>
    <property type="match status" value="1"/>
</dbReference>
<keyword evidence="5 7" id="KW-0697">Rotamase</keyword>
<keyword evidence="11" id="KW-1185">Reference proteome</keyword>
<dbReference type="OrthoDB" id="433738at2759"/>
<protein>
    <recommendedName>
        <fullName evidence="2 7">peptidylprolyl isomerase</fullName>
        <ecNumber evidence="2 7">5.2.1.8</ecNumber>
    </recommendedName>
</protein>
<gene>
    <name evidence="10" type="ORF">FF38_02937</name>
</gene>
<dbReference type="FunFam" id="3.10.50.40:FF:000025">
    <property type="entry name" value="Peptidylprolyl isomerase"/>
    <property type="match status" value="1"/>
</dbReference>
<dbReference type="FunFam" id="3.10.50.40:FF:000013">
    <property type="entry name" value="Peptidylprolyl isomerase"/>
    <property type="match status" value="1"/>
</dbReference>
<dbReference type="InterPro" id="IPR046357">
    <property type="entry name" value="PPIase_dom_sf"/>
</dbReference>
<evidence type="ECO:0000313" key="10">
    <source>
        <dbReference type="EMBL" id="KNC22358.1"/>
    </source>
</evidence>
<dbReference type="Pfam" id="PF00515">
    <property type="entry name" value="TPR_1"/>
    <property type="match status" value="1"/>
</dbReference>
<evidence type="ECO:0000256" key="7">
    <source>
        <dbReference type="PROSITE-ProRule" id="PRU00277"/>
    </source>
</evidence>
<evidence type="ECO:0000256" key="4">
    <source>
        <dbReference type="ARBA" id="ARBA00022803"/>
    </source>
</evidence>
<dbReference type="SUPFAM" id="SSF48452">
    <property type="entry name" value="TPR-like"/>
    <property type="match status" value="1"/>
</dbReference>
<dbReference type="PROSITE" id="PS50059">
    <property type="entry name" value="FKBP_PPIASE"/>
    <property type="match status" value="2"/>
</dbReference>
<evidence type="ECO:0000259" key="9">
    <source>
        <dbReference type="PROSITE" id="PS50059"/>
    </source>
</evidence>
<feature type="repeat" description="TPR" evidence="8">
    <location>
        <begin position="253"/>
        <end position="286"/>
    </location>
</feature>
<comment type="caution">
    <text evidence="10">The sequence shown here is derived from an EMBL/GenBank/DDBJ whole genome shotgun (WGS) entry which is preliminary data.</text>
</comment>
<feature type="domain" description="PPIase FKBP-type" evidence="9">
    <location>
        <begin position="33"/>
        <end position="121"/>
    </location>
</feature>
<dbReference type="STRING" id="7375.A0A0L0BQT3"/>
<dbReference type="Gene3D" id="3.10.50.40">
    <property type="match status" value="2"/>
</dbReference>
<evidence type="ECO:0000256" key="2">
    <source>
        <dbReference type="ARBA" id="ARBA00013194"/>
    </source>
</evidence>
<dbReference type="Proteomes" id="UP000037069">
    <property type="component" value="Unassembled WGS sequence"/>
</dbReference>